<dbReference type="Pfam" id="PF00008">
    <property type="entry name" value="EGF"/>
    <property type="match status" value="1"/>
</dbReference>
<dbReference type="PANTHER" id="PTHR12916">
    <property type="entry name" value="CYTOCHROME C OXIDASE POLYPEPTIDE VIC-2"/>
    <property type="match status" value="1"/>
</dbReference>
<dbReference type="InterPro" id="IPR000152">
    <property type="entry name" value="EGF-type_Asp/Asn_hydroxyl_site"/>
</dbReference>
<dbReference type="GO" id="GO:0005112">
    <property type="term" value="F:Notch binding"/>
    <property type="evidence" value="ECO:0007669"/>
    <property type="project" value="TreeGrafter"/>
</dbReference>
<dbReference type="SUPFAM" id="SSF57196">
    <property type="entry name" value="EGF/Laminin"/>
    <property type="match status" value="2"/>
</dbReference>
<dbReference type="Pfam" id="PF01414">
    <property type="entry name" value="DSL"/>
    <property type="match status" value="1"/>
</dbReference>
<dbReference type="PROSITE" id="PS51051">
    <property type="entry name" value="DSL"/>
    <property type="match status" value="1"/>
</dbReference>
<dbReference type="PROSITE" id="PS00010">
    <property type="entry name" value="ASX_HYDROXYL"/>
    <property type="match status" value="1"/>
</dbReference>
<evidence type="ECO:0000256" key="1">
    <source>
        <dbReference type="ARBA" id="ARBA00022473"/>
    </source>
</evidence>
<dbReference type="CDD" id="cd00053">
    <property type="entry name" value="EGF"/>
    <property type="match status" value="1"/>
</dbReference>
<name>A0A9W3A918_BIOGL</name>
<keyword evidence="9 11" id="KW-0812">Transmembrane</keyword>
<keyword evidence="9 11" id="KW-1133">Transmembrane helix</keyword>
<evidence type="ECO:0000259" key="12">
    <source>
        <dbReference type="PROSITE" id="PS50026"/>
    </source>
</evidence>
<dbReference type="GO" id="GO:0007219">
    <property type="term" value="P:Notch signaling pathway"/>
    <property type="evidence" value="ECO:0007669"/>
    <property type="project" value="TreeGrafter"/>
</dbReference>
<keyword evidence="1 9" id="KW-0217">Developmental protein</keyword>
<comment type="function">
    <text evidence="9">Putative Notch ligand involved in the mediation of Notch signaling.</text>
</comment>
<keyword evidence="9 11" id="KW-0472">Membrane</keyword>
<evidence type="ECO:0000259" key="13">
    <source>
        <dbReference type="PROSITE" id="PS51051"/>
    </source>
</evidence>
<dbReference type="FunFam" id="2.10.25.10:FF:000004">
    <property type="entry name" value="Neurogenic locus notch 1"/>
    <property type="match status" value="1"/>
</dbReference>
<gene>
    <name evidence="15" type="primary">LOC106056517</name>
</gene>
<dbReference type="PANTHER" id="PTHR12916:SF9">
    <property type="entry name" value="NEUROGENIC LOCUS NOTCH HOMOLOG PROTEIN 1-RELATED"/>
    <property type="match status" value="1"/>
</dbReference>
<organism evidence="14 15">
    <name type="scientific">Biomphalaria glabrata</name>
    <name type="common">Bloodfluke planorb</name>
    <name type="synonym">Freshwater snail</name>
    <dbReference type="NCBI Taxonomy" id="6526"/>
    <lineage>
        <taxon>Eukaryota</taxon>
        <taxon>Metazoa</taxon>
        <taxon>Spiralia</taxon>
        <taxon>Lophotrochozoa</taxon>
        <taxon>Mollusca</taxon>
        <taxon>Gastropoda</taxon>
        <taxon>Heterobranchia</taxon>
        <taxon>Euthyneura</taxon>
        <taxon>Panpulmonata</taxon>
        <taxon>Hygrophila</taxon>
        <taxon>Lymnaeoidea</taxon>
        <taxon>Planorbidae</taxon>
        <taxon>Biomphalaria</taxon>
    </lineage>
</organism>
<evidence type="ECO:0000256" key="7">
    <source>
        <dbReference type="PROSITE-ProRule" id="PRU00076"/>
    </source>
</evidence>
<dbReference type="RefSeq" id="XP_055883661.1">
    <property type="nucleotide sequence ID" value="XM_056027686.1"/>
</dbReference>
<evidence type="ECO:0000313" key="15">
    <source>
        <dbReference type="RefSeq" id="XP_055883661.1"/>
    </source>
</evidence>
<dbReference type="SMART" id="SM00179">
    <property type="entry name" value="EGF_CA"/>
    <property type="match status" value="2"/>
</dbReference>
<keyword evidence="6" id="KW-0325">Glycoprotein</keyword>
<dbReference type="SMART" id="SM00051">
    <property type="entry name" value="DSL"/>
    <property type="match status" value="1"/>
</dbReference>
<feature type="region of interest" description="Disordered" evidence="10">
    <location>
        <begin position="662"/>
        <end position="761"/>
    </location>
</feature>
<protein>
    <recommendedName>
        <fullName evidence="9">Delta-like protein</fullName>
    </recommendedName>
</protein>
<dbReference type="PROSITE" id="PS00022">
    <property type="entry name" value="EGF_1"/>
    <property type="match status" value="2"/>
</dbReference>
<evidence type="ECO:0000256" key="9">
    <source>
        <dbReference type="RuleBase" id="RU280815"/>
    </source>
</evidence>
<feature type="transmembrane region" description="Helical" evidence="11">
    <location>
        <begin position="409"/>
        <end position="430"/>
    </location>
</feature>
<evidence type="ECO:0000256" key="11">
    <source>
        <dbReference type="SAM" id="Phobius"/>
    </source>
</evidence>
<keyword evidence="14" id="KW-1185">Reference proteome</keyword>
<dbReference type="PROSITE" id="PS01187">
    <property type="entry name" value="EGF_CA"/>
    <property type="match status" value="1"/>
</dbReference>
<keyword evidence="2 7" id="KW-0245">EGF-like domain</keyword>
<feature type="disulfide bond" evidence="8">
    <location>
        <begin position="240"/>
        <end position="249"/>
    </location>
</feature>
<comment type="caution">
    <text evidence="7">Lacks conserved residue(s) required for the propagation of feature annotation.</text>
</comment>
<feature type="disulfide bond" evidence="8">
    <location>
        <begin position="274"/>
        <end position="283"/>
    </location>
</feature>
<feature type="compositionally biased region" description="Polar residues" evidence="10">
    <location>
        <begin position="720"/>
        <end position="761"/>
    </location>
</feature>
<dbReference type="GeneID" id="106056517"/>
<keyword evidence="3 9" id="KW-0732">Signal</keyword>
<dbReference type="SMART" id="SM00181">
    <property type="entry name" value="EGF"/>
    <property type="match status" value="2"/>
</dbReference>
<accession>A0A9W3A918</accession>
<dbReference type="GO" id="GO:0005509">
    <property type="term" value="F:calcium ion binding"/>
    <property type="evidence" value="ECO:0007669"/>
    <property type="project" value="InterPro"/>
</dbReference>
<keyword evidence="4 9" id="KW-0677">Repeat</keyword>
<dbReference type="PROSITE" id="PS01186">
    <property type="entry name" value="EGF_2"/>
    <property type="match status" value="1"/>
</dbReference>
<dbReference type="CDD" id="cd00054">
    <property type="entry name" value="EGF_CA"/>
    <property type="match status" value="1"/>
</dbReference>
<dbReference type="InterPro" id="IPR001774">
    <property type="entry name" value="DSL"/>
</dbReference>
<dbReference type="InterPro" id="IPR001881">
    <property type="entry name" value="EGF-like_Ca-bd_dom"/>
</dbReference>
<dbReference type="GO" id="GO:0016020">
    <property type="term" value="C:membrane"/>
    <property type="evidence" value="ECO:0007669"/>
    <property type="project" value="UniProtKB-SubCell"/>
</dbReference>
<feature type="domain" description="EGF-like" evidence="12">
    <location>
        <begin position="324"/>
        <end position="361"/>
    </location>
</feature>
<evidence type="ECO:0000256" key="3">
    <source>
        <dbReference type="ARBA" id="ARBA00022729"/>
    </source>
</evidence>
<evidence type="ECO:0000256" key="6">
    <source>
        <dbReference type="ARBA" id="ARBA00023180"/>
    </source>
</evidence>
<dbReference type="InterPro" id="IPR000742">
    <property type="entry name" value="EGF"/>
</dbReference>
<sequence>MQNVGVLTGNFVGKVILYVFMLQHVSGSGRVQVTLHSYVFEYEPKTTEVNNVDFTAQPTNVTFTPGKVYTPQWQHMSGPPDRQNMIRMTSDWPWTSKTQCSASTQYRFLICLDYVDKYDPENPCSLERIQTGQIRIDRSPFSLSVLGRETISFSTFLGIGDDRVFLLNPLSVDFPTWQGPVRLSVYVNCCGEQDIYKGQCMETLATTINFTPNIFVEGTQTRLYTLRGRGSFQLSASATCDPTYYGPSCDIHCLVENPSFEHTFCNTTTGMKQCLKGWSGQDCQTDIDECQSISCQNKGTCKNLPGTFVCQCLQGTRGTFCEKRFPICYTKPCQNLGTCLDTPSSGSLCMCPPGFEGHWCEEVEKQTTTLAAVTFKLHELNVTIAQGLGVDAIAQTVDMKQESNVWKGWYLAIILGPLACVIIVISILLYRHKVNRQYKVSVSDSSVPNISNQASQFKSRQFNNEVYHTSDPSNIIQSNIIHNFNTHTQDNSHIGDYCNFPQRRSVDSFDSSVSGLEGGVTEALQEKYSAAFMDNSAFENGKLKNVNVEKEKLKMEQENCNEKANDPPKIKIPMLPPKFSKNILLTDDEAMPMKATSHFSQADPIYVTPSSENALKVENFMSPANTVPDKNVENTYEVVNSEHVKKAFKPKPLPRSIYKIQKDSHQGNERNVNAENASHRVPLDDDGYCVPVTSKSQEDCETPSGDDIYMESSPGIEGAWSSNVQQNVSSPTSKFQDFSTQESIYSSPPNNSLSFRPHSTSSLEDESSVYANMPNVGSSLGNRNDNSDVAYLEPRLAFDVSQHSIYANVPAIHPQKETDTGEYVNFSECKALQD</sequence>
<reference evidence="15" key="1">
    <citation type="submission" date="2025-08" db="UniProtKB">
        <authorList>
            <consortium name="RefSeq"/>
        </authorList>
    </citation>
    <scope>IDENTIFICATION</scope>
</reference>
<evidence type="ECO:0000313" key="14">
    <source>
        <dbReference type="Proteomes" id="UP001165740"/>
    </source>
</evidence>
<evidence type="ECO:0000256" key="8">
    <source>
        <dbReference type="PROSITE-ProRule" id="PRU00377"/>
    </source>
</evidence>
<dbReference type="Gene3D" id="2.10.25.10">
    <property type="entry name" value="Laminin"/>
    <property type="match status" value="2"/>
</dbReference>
<evidence type="ECO:0000256" key="2">
    <source>
        <dbReference type="ARBA" id="ARBA00022536"/>
    </source>
</evidence>
<dbReference type="OrthoDB" id="6126020at2759"/>
<feature type="domain" description="DSL" evidence="13">
    <location>
        <begin position="238"/>
        <end position="283"/>
    </location>
</feature>
<dbReference type="Proteomes" id="UP001165740">
    <property type="component" value="Chromosome 4"/>
</dbReference>
<proteinExistence type="predicted"/>
<dbReference type="InterPro" id="IPR018097">
    <property type="entry name" value="EGF_Ca-bd_CS"/>
</dbReference>
<dbReference type="AlphaFoldDB" id="A0A9W3A918"/>
<comment type="subcellular location">
    <subcellularLocation>
        <location evidence="9">Membrane</location>
        <topology evidence="9">Single-pass type I membrane protein</topology>
    </subcellularLocation>
</comment>
<evidence type="ECO:0000256" key="5">
    <source>
        <dbReference type="ARBA" id="ARBA00023157"/>
    </source>
</evidence>
<feature type="domain" description="EGF-like" evidence="12">
    <location>
        <begin position="286"/>
        <end position="322"/>
    </location>
</feature>
<keyword evidence="5 7" id="KW-1015">Disulfide bond</keyword>
<feature type="disulfide bond" evidence="7">
    <location>
        <begin position="312"/>
        <end position="321"/>
    </location>
</feature>
<evidence type="ECO:0000256" key="10">
    <source>
        <dbReference type="SAM" id="MobiDB-lite"/>
    </source>
</evidence>
<feature type="disulfide bond" evidence="7">
    <location>
        <begin position="351"/>
        <end position="360"/>
    </location>
</feature>
<evidence type="ECO:0000256" key="4">
    <source>
        <dbReference type="ARBA" id="ARBA00022737"/>
    </source>
</evidence>
<dbReference type="Gene3D" id="2.10.25.140">
    <property type="match status" value="1"/>
</dbReference>
<dbReference type="PROSITE" id="PS50026">
    <property type="entry name" value="EGF_3"/>
    <property type="match status" value="2"/>
</dbReference>